<proteinExistence type="predicted"/>
<dbReference type="Ensembl" id="ENSPTET00000013188.1">
    <property type="protein sequence ID" value="ENSPTEP00000008666.1"/>
    <property type="gene ID" value="ENSPTEG00000009825.1"/>
</dbReference>
<name>A0A8C9GX89_9PRIM</name>
<organism evidence="1 2">
    <name type="scientific">Piliocolobus tephrosceles</name>
    <name type="common">Ugandan red Colobus</name>
    <dbReference type="NCBI Taxonomy" id="591936"/>
    <lineage>
        <taxon>Eukaryota</taxon>
        <taxon>Metazoa</taxon>
        <taxon>Chordata</taxon>
        <taxon>Craniata</taxon>
        <taxon>Vertebrata</taxon>
        <taxon>Euteleostomi</taxon>
        <taxon>Mammalia</taxon>
        <taxon>Eutheria</taxon>
        <taxon>Euarchontoglires</taxon>
        <taxon>Primates</taxon>
        <taxon>Haplorrhini</taxon>
        <taxon>Catarrhini</taxon>
        <taxon>Cercopithecidae</taxon>
        <taxon>Colobinae</taxon>
        <taxon>Piliocolobus</taxon>
    </lineage>
</organism>
<reference evidence="1" key="1">
    <citation type="submission" date="2025-08" db="UniProtKB">
        <authorList>
            <consortium name="Ensembl"/>
        </authorList>
    </citation>
    <scope>IDENTIFICATION</scope>
</reference>
<dbReference type="AlphaFoldDB" id="A0A8C9GX89"/>
<reference evidence="1" key="2">
    <citation type="submission" date="2025-09" db="UniProtKB">
        <authorList>
            <consortium name="Ensembl"/>
        </authorList>
    </citation>
    <scope>IDENTIFICATION</scope>
</reference>
<sequence>MGRGPTWAVLFMSKVGLRGDRRSEGDEVLDPLKQALDSSMQSHNLYQHPQRLAFHVSAPVASTMQQASGLLGPLPHLSSFALQPAHSLLPPLGSHDAEVSRKMALRPRERLFLKCTAHFPALLREYIKHN</sequence>
<dbReference type="Proteomes" id="UP000694416">
    <property type="component" value="Unplaced"/>
</dbReference>
<protein>
    <submittedName>
        <fullName evidence="1">Uncharacterized protein</fullName>
    </submittedName>
</protein>
<evidence type="ECO:0000313" key="1">
    <source>
        <dbReference type="Ensembl" id="ENSPTEP00000008666.1"/>
    </source>
</evidence>
<evidence type="ECO:0000313" key="2">
    <source>
        <dbReference type="Proteomes" id="UP000694416"/>
    </source>
</evidence>
<keyword evidence="2" id="KW-1185">Reference proteome</keyword>
<accession>A0A8C9GX89</accession>